<dbReference type="SUPFAM" id="SSF159127">
    <property type="entry name" value="HupF/HypC-like"/>
    <property type="match status" value="1"/>
</dbReference>
<evidence type="ECO:0000313" key="2">
    <source>
        <dbReference type="EMBL" id="MBB3954598.1"/>
    </source>
</evidence>
<dbReference type="NCBIfam" id="TIGR00074">
    <property type="entry name" value="hypC_hupF"/>
    <property type="match status" value="1"/>
</dbReference>
<evidence type="ECO:0000313" key="3">
    <source>
        <dbReference type="Proteomes" id="UP000548867"/>
    </source>
</evidence>
<dbReference type="RefSeq" id="WP_183624204.1">
    <property type="nucleotide sequence ID" value="NZ_JACIDX010000005.1"/>
</dbReference>
<comment type="caution">
    <text evidence="2">The sequence shown here is derived from an EMBL/GenBank/DDBJ whole genome shotgun (WGS) entry which is preliminary data.</text>
</comment>
<dbReference type="InterPro" id="IPR001109">
    <property type="entry name" value="Hydrogenase_HupF/HypC"/>
</dbReference>
<gene>
    <name evidence="2" type="ORF">GGR38_001537</name>
</gene>
<name>A0A7W6G5U2_9SPHN</name>
<evidence type="ECO:0000256" key="1">
    <source>
        <dbReference type="ARBA" id="ARBA00006018"/>
    </source>
</evidence>
<comment type="similarity">
    <text evidence="1">Belongs to the HupF/HypC family.</text>
</comment>
<dbReference type="Pfam" id="PF01455">
    <property type="entry name" value="HupF_HypC"/>
    <property type="match status" value="1"/>
</dbReference>
<dbReference type="EMBL" id="JACIDX010000005">
    <property type="protein sequence ID" value="MBB3954598.1"/>
    <property type="molecule type" value="Genomic_DNA"/>
</dbReference>
<sequence length="103" mass="10906">MCVGLPMRVVECGAGFALCHHDGAMHSIDTALVGDCVPGEWLMTFLGAAREKMDEETALQTLAATDALAALLRGEAVDLDAAFADLIAREPQLPDHLLSENSL</sequence>
<protein>
    <submittedName>
        <fullName evidence="2">Hydrogenase expression/formation protein HypC</fullName>
    </submittedName>
</protein>
<keyword evidence="3" id="KW-1185">Reference proteome</keyword>
<dbReference type="GO" id="GO:0051604">
    <property type="term" value="P:protein maturation"/>
    <property type="evidence" value="ECO:0007669"/>
    <property type="project" value="TreeGrafter"/>
</dbReference>
<dbReference type="GO" id="GO:0005506">
    <property type="term" value="F:iron ion binding"/>
    <property type="evidence" value="ECO:0007669"/>
    <property type="project" value="TreeGrafter"/>
</dbReference>
<dbReference type="Proteomes" id="UP000548867">
    <property type="component" value="Unassembled WGS sequence"/>
</dbReference>
<proteinExistence type="inferred from homology"/>
<dbReference type="PROSITE" id="PS01097">
    <property type="entry name" value="HUPF_HYPC"/>
    <property type="match status" value="1"/>
</dbReference>
<reference evidence="2 3" key="1">
    <citation type="submission" date="2020-08" db="EMBL/GenBank/DDBJ databases">
        <title>Genomic Encyclopedia of Type Strains, Phase IV (KMG-IV): sequencing the most valuable type-strain genomes for metagenomic binning, comparative biology and taxonomic classification.</title>
        <authorList>
            <person name="Goeker M."/>
        </authorList>
    </citation>
    <scope>NUCLEOTIDE SEQUENCE [LARGE SCALE GENOMIC DNA]</scope>
    <source>
        <strain evidence="2 3">DSM 27057</strain>
    </source>
</reference>
<dbReference type="InterPro" id="IPR019812">
    <property type="entry name" value="Hydgase_assmbl_chp_CS"/>
</dbReference>
<accession>A0A7W6G5U2</accession>
<dbReference type="PRINTS" id="PR00445">
    <property type="entry name" value="HUPFHYPC"/>
</dbReference>
<dbReference type="AlphaFoldDB" id="A0A7W6G5U2"/>
<dbReference type="GO" id="GO:1902670">
    <property type="term" value="F:carbon dioxide binding"/>
    <property type="evidence" value="ECO:0007669"/>
    <property type="project" value="TreeGrafter"/>
</dbReference>
<dbReference type="PANTHER" id="PTHR35177">
    <property type="entry name" value="HYDROGENASE MATURATION FACTOR HYBG"/>
    <property type="match status" value="1"/>
</dbReference>
<dbReference type="Gene3D" id="2.30.30.140">
    <property type="match status" value="1"/>
</dbReference>
<dbReference type="PANTHER" id="PTHR35177:SF1">
    <property type="entry name" value="HYDROGENASE MATURATION FACTOR HYPC"/>
    <property type="match status" value="1"/>
</dbReference>
<organism evidence="2 3">
    <name type="scientific">Novosphingobium sediminicola</name>
    <dbReference type="NCBI Taxonomy" id="563162"/>
    <lineage>
        <taxon>Bacteria</taxon>
        <taxon>Pseudomonadati</taxon>
        <taxon>Pseudomonadota</taxon>
        <taxon>Alphaproteobacteria</taxon>
        <taxon>Sphingomonadales</taxon>
        <taxon>Sphingomonadaceae</taxon>
        <taxon>Novosphingobium</taxon>
    </lineage>
</organism>